<name>A0ABQ9IMT0_9NEOP</name>
<dbReference type="EMBL" id="JARBHB010000001">
    <property type="protein sequence ID" value="KAJ8897621.1"/>
    <property type="molecule type" value="Genomic_DNA"/>
</dbReference>
<protein>
    <submittedName>
        <fullName evidence="2">Uncharacterized protein</fullName>
    </submittedName>
</protein>
<organism evidence="2 3">
    <name type="scientific">Dryococelus australis</name>
    <dbReference type="NCBI Taxonomy" id="614101"/>
    <lineage>
        <taxon>Eukaryota</taxon>
        <taxon>Metazoa</taxon>
        <taxon>Ecdysozoa</taxon>
        <taxon>Arthropoda</taxon>
        <taxon>Hexapoda</taxon>
        <taxon>Insecta</taxon>
        <taxon>Pterygota</taxon>
        <taxon>Neoptera</taxon>
        <taxon>Polyneoptera</taxon>
        <taxon>Phasmatodea</taxon>
        <taxon>Verophasmatodea</taxon>
        <taxon>Anareolatae</taxon>
        <taxon>Phasmatidae</taxon>
        <taxon>Eurycanthinae</taxon>
        <taxon>Dryococelus</taxon>
    </lineage>
</organism>
<feature type="compositionally biased region" description="Basic residues" evidence="1">
    <location>
        <begin position="53"/>
        <end position="68"/>
    </location>
</feature>
<reference evidence="2 3" key="1">
    <citation type="submission" date="2023-02" db="EMBL/GenBank/DDBJ databases">
        <title>LHISI_Scaffold_Assembly.</title>
        <authorList>
            <person name="Stuart O.P."/>
            <person name="Cleave R."/>
            <person name="Magrath M.J.L."/>
            <person name="Mikheyev A.S."/>
        </authorList>
    </citation>
    <scope>NUCLEOTIDE SEQUENCE [LARGE SCALE GENOMIC DNA]</scope>
    <source>
        <strain evidence="2">Daus_M_001</strain>
        <tissue evidence="2">Leg muscle</tissue>
    </source>
</reference>
<evidence type="ECO:0000313" key="2">
    <source>
        <dbReference type="EMBL" id="KAJ8897621.1"/>
    </source>
</evidence>
<feature type="compositionally biased region" description="Basic and acidic residues" evidence="1">
    <location>
        <begin position="35"/>
        <end position="47"/>
    </location>
</feature>
<evidence type="ECO:0000256" key="1">
    <source>
        <dbReference type="SAM" id="MobiDB-lite"/>
    </source>
</evidence>
<accession>A0ABQ9IMT0</accession>
<comment type="caution">
    <text evidence="2">The sequence shown here is derived from an EMBL/GenBank/DDBJ whole genome shotgun (WGS) entry which is preliminary data.</text>
</comment>
<dbReference type="PRINTS" id="PR00929">
    <property type="entry name" value="ATHOOK"/>
</dbReference>
<dbReference type="Proteomes" id="UP001159363">
    <property type="component" value="Chromosome 1"/>
</dbReference>
<proteinExistence type="predicted"/>
<sequence>MSDNESAAVDEPKRKRGRPSKGASDVKESKKRGRTAADDKKELKKADGASPAKRGRGRPKGSTKKKGAKAAPKIEHLFNKDALLLRYISKTQNCDLVFSVLNAMFVSRAILNPSEDCSGQAVSSLASHQGNPGSIPNQVPGFSHVGISLDDAVGRGVFSGISYFPRSFISALLHTLPQLPSSALKTSLLTAI</sequence>
<evidence type="ECO:0000313" key="3">
    <source>
        <dbReference type="Proteomes" id="UP001159363"/>
    </source>
</evidence>
<keyword evidence="3" id="KW-1185">Reference proteome</keyword>
<feature type="region of interest" description="Disordered" evidence="1">
    <location>
        <begin position="1"/>
        <end position="72"/>
    </location>
</feature>
<gene>
    <name evidence="2" type="ORF">PR048_002970</name>
</gene>
<dbReference type="InterPro" id="IPR017956">
    <property type="entry name" value="AT_hook_DNA-bd_motif"/>
</dbReference>